<name>A0A177E9R9_9BACT</name>
<accession>A0A177E9R9</accession>
<protein>
    <recommendedName>
        <fullName evidence="3">CRISPR-associated protein Cas6 C-terminal domain-containing protein</fullName>
    </recommendedName>
</protein>
<gene>
    <name evidence="1" type="ORF">TH606_00865</name>
</gene>
<evidence type="ECO:0000313" key="2">
    <source>
        <dbReference type="Proteomes" id="UP000076964"/>
    </source>
</evidence>
<keyword evidence="2" id="KW-1185">Reference proteome</keyword>
<evidence type="ECO:0000313" key="1">
    <source>
        <dbReference type="EMBL" id="OAG28683.1"/>
    </source>
</evidence>
<dbReference type="EMBL" id="LSFI01000002">
    <property type="protein sequence ID" value="OAG28683.1"/>
    <property type="molecule type" value="Genomic_DNA"/>
</dbReference>
<dbReference type="STRING" id="1795632.TH606_00865"/>
<dbReference type="Proteomes" id="UP000076964">
    <property type="component" value="Unassembled WGS sequence"/>
</dbReference>
<reference evidence="1 2" key="1">
    <citation type="submission" date="2016-02" db="EMBL/GenBank/DDBJ databases">
        <title>Draft genome sequence of Thermodesulfatator sp. S606.</title>
        <authorList>
            <person name="Lai Q."/>
            <person name="Cao J."/>
            <person name="Dupont S."/>
            <person name="Shao Z."/>
            <person name="Jebbar M."/>
            <person name="Alain K."/>
        </authorList>
    </citation>
    <scope>NUCLEOTIDE SEQUENCE [LARGE SCALE GENOMIC DNA]</scope>
    <source>
        <strain evidence="1 2">S606</strain>
    </source>
</reference>
<evidence type="ECO:0008006" key="3">
    <source>
        <dbReference type="Google" id="ProtNLM"/>
    </source>
</evidence>
<proteinExistence type="predicted"/>
<comment type="caution">
    <text evidence="1">The sequence shown here is derived from an EMBL/GenBank/DDBJ whole genome shotgun (WGS) entry which is preliminary data.</text>
</comment>
<sequence>MNSFELPIIRVWLKFETEAPEKLPRYLFSPLRGVFGAQLKRLSCVARKFSRCLECPLHQHCAYGYIFETPRPEGVERLRLYPYLPHPFALSPPYLSPRENPIILGLTLVGRAIQYFPHVVLALMAAQEKGLGRERVPFVIKSIKDHQGEELYQRENLKPPSLINKFSSYETTKLTLIFKTPVTLRFEGKLVRR</sequence>
<dbReference type="AlphaFoldDB" id="A0A177E9R9"/>
<organism evidence="1 2">
    <name type="scientific">Thermodesulfatator autotrophicus</name>
    <dbReference type="NCBI Taxonomy" id="1795632"/>
    <lineage>
        <taxon>Bacteria</taxon>
        <taxon>Pseudomonadati</taxon>
        <taxon>Thermodesulfobacteriota</taxon>
        <taxon>Thermodesulfobacteria</taxon>
        <taxon>Thermodesulfobacteriales</taxon>
        <taxon>Thermodesulfatatoraceae</taxon>
        <taxon>Thermodesulfatator</taxon>
    </lineage>
</organism>